<evidence type="ECO:0000313" key="7">
    <source>
        <dbReference type="Proteomes" id="UP000220611"/>
    </source>
</evidence>
<dbReference type="PANTHER" id="PTHR43649">
    <property type="entry name" value="ARABINOSE-BINDING PROTEIN-RELATED"/>
    <property type="match status" value="1"/>
</dbReference>
<feature type="region of interest" description="Disordered" evidence="2">
    <location>
        <begin position="26"/>
        <end position="49"/>
    </location>
</feature>
<dbReference type="eggNOG" id="COG1653">
    <property type="taxonomic scope" value="Bacteria"/>
</dbReference>
<feature type="signal peptide" evidence="3">
    <location>
        <begin position="1"/>
        <end position="23"/>
    </location>
</feature>
<dbReference type="Gene3D" id="3.40.190.10">
    <property type="entry name" value="Periplasmic binding protein-like II"/>
    <property type="match status" value="2"/>
</dbReference>
<dbReference type="Proteomes" id="UP000220611">
    <property type="component" value="Unassembled WGS sequence"/>
</dbReference>
<dbReference type="OrthoDB" id="2491264at2"/>
<dbReference type="HOGENOM" id="CLU_021021_2_0_9"/>
<protein>
    <submittedName>
        <fullName evidence="4">ABC transporter, solute-binding protein</fullName>
    </submittedName>
</protein>
<feature type="compositionally biased region" description="Low complexity" evidence="2">
    <location>
        <begin position="26"/>
        <end position="46"/>
    </location>
</feature>
<evidence type="ECO:0000256" key="1">
    <source>
        <dbReference type="ARBA" id="ARBA00022729"/>
    </source>
</evidence>
<evidence type="ECO:0000313" key="6">
    <source>
        <dbReference type="Proteomes" id="UP000003490"/>
    </source>
</evidence>
<dbReference type="SUPFAM" id="SSF53850">
    <property type="entry name" value="Periplasmic binding protein-like II"/>
    <property type="match status" value="1"/>
</dbReference>
<accession>A7VXP0</accession>
<name>A7VXP0_9FIRM</name>
<gene>
    <name evidence="5" type="ORF">CH238_10725</name>
    <name evidence="4" type="ORF">CLOLEP_03365</name>
</gene>
<reference evidence="4 6" key="2">
    <citation type="submission" date="2007-08" db="EMBL/GenBank/DDBJ databases">
        <authorList>
            <person name="Fulton L."/>
            <person name="Clifton S."/>
            <person name="Fulton B."/>
            <person name="Xu J."/>
            <person name="Minx P."/>
            <person name="Pepin K.H."/>
            <person name="Johnson M."/>
            <person name="Thiruvilangam P."/>
            <person name="Bhonagiri V."/>
            <person name="Nash W.E."/>
            <person name="Wang C."/>
            <person name="Mardis E.R."/>
            <person name="Wilson R.K."/>
        </authorList>
    </citation>
    <scope>NUCLEOTIDE SEQUENCE [LARGE SCALE GENOMIC DNA]</scope>
    <source>
        <strain evidence="4 6">DSM 753</strain>
    </source>
</reference>
<dbReference type="Proteomes" id="UP000003490">
    <property type="component" value="Unassembled WGS sequence"/>
</dbReference>
<dbReference type="EMBL" id="ABCB02000021">
    <property type="protein sequence ID" value="EDO59318.1"/>
    <property type="molecule type" value="Genomic_DNA"/>
</dbReference>
<comment type="caution">
    <text evidence="4">The sequence shown here is derived from an EMBL/GenBank/DDBJ whole genome shotgun (WGS) entry which is preliminary data.</text>
</comment>
<reference evidence="5 7" key="3">
    <citation type="submission" date="2017-07" db="EMBL/GenBank/DDBJ databases">
        <title>Prevalence of linear plasmids in Cutibacterium (Propionibacterium) acnes isolates obtained from prostatic tissue.</title>
        <authorList>
            <person name="Davidsson S."/>
            <person name="Carlsson J."/>
            <person name="Molling P."/>
            <person name="Andren O."/>
            <person name="Andersson S.-O."/>
            <person name="Brzuszkiewicz E."/>
            <person name="Poehlein A."/>
            <person name="Al-Zeer M."/>
            <person name="Brinkmann V."/>
            <person name="Scavenius C."/>
            <person name="Nazipi S."/>
            <person name="Soderquist B."/>
            <person name="Bruggemann H."/>
        </authorList>
    </citation>
    <scope>NUCLEOTIDE SEQUENCE [LARGE SCALE GENOMIC DNA]</scope>
    <source>
        <strain evidence="5 7">DSM 753</strain>
    </source>
</reference>
<sequence length="554" mass="61898">MKKTMTRILTLALALAMSASVLAGCSDSPEPAASGSSTESTASEDAAGGERAKLTAMIVKWSPLTKDVNEMQWLKNVAEAANVEVEWQQESSDWNDKKNAVFSSGNIPDVLFSAAGDAEFTQYPGLFEDMGPLIDQYAPNVKEMFETYPEIEYACKDMEGKTYTLPRIDGTYEACKNYASMFINKTWLDNLGLEIPTTWDELEQVLIAFNEQDPNGNGDPNDEIPMDFIWNDNTNNQYGPANMLGGTGMPLSNGYIQGFFAEDGEVKCWYTDERFQSLLIYLQGLWNQGLINEAAFTNDYSQYQALARGEGTTAKVGFTFGWNLTDRFGNELADQYVVLPPLKADDSLPDDQLYYVSEDTFWGKGVVSMSASCENKEAAMRFINQFYDYDVSLEVMYGGMNDVDNCIVKNDDGTYEVLPPKDSSMDPSSWQWTNTFVNNGGMWVRNDVQVKTPVPDLTLGEKETYLPYQESIPTNSLFKNDLMKYSQEDQNTLAMVETNLGNIWDPQVANWITGTNDIATEWEAYVDSLKNAGLEQALEIKQAAFDTYLEATGN</sequence>
<dbReference type="PROSITE" id="PS51257">
    <property type="entry name" value="PROKAR_LIPOPROTEIN"/>
    <property type="match status" value="1"/>
</dbReference>
<dbReference type="InterPro" id="IPR050490">
    <property type="entry name" value="Bact_solute-bd_prot1"/>
</dbReference>
<evidence type="ECO:0000313" key="5">
    <source>
        <dbReference type="EMBL" id="PEQ24097.1"/>
    </source>
</evidence>
<evidence type="ECO:0000256" key="3">
    <source>
        <dbReference type="SAM" id="SignalP"/>
    </source>
</evidence>
<dbReference type="PANTHER" id="PTHR43649:SF33">
    <property type="entry name" value="POLYGALACTURONAN_RHAMNOGALACTURONAN-BINDING PROTEIN YTCQ"/>
    <property type="match status" value="1"/>
</dbReference>
<evidence type="ECO:0000256" key="2">
    <source>
        <dbReference type="SAM" id="MobiDB-lite"/>
    </source>
</evidence>
<evidence type="ECO:0000313" key="4">
    <source>
        <dbReference type="EMBL" id="EDO59318.1"/>
    </source>
</evidence>
<organism evidence="4 6">
    <name type="scientific">[Clostridium] leptum DSM 753</name>
    <dbReference type="NCBI Taxonomy" id="428125"/>
    <lineage>
        <taxon>Bacteria</taxon>
        <taxon>Bacillati</taxon>
        <taxon>Bacillota</taxon>
        <taxon>Clostridia</taxon>
        <taxon>Eubacteriales</taxon>
        <taxon>Oscillospiraceae</taxon>
        <taxon>Oscillospiraceae incertae sedis</taxon>
    </lineage>
</organism>
<reference evidence="4 6" key="1">
    <citation type="submission" date="2007-08" db="EMBL/GenBank/DDBJ databases">
        <title>Draft genome sequence of Clostridium leptum (DSM 753).</title>
        <authorList>
            <person name="Sudarsanam P."/>
            <person name="Ley R."/>
            <person name="Guruge J."/>
            <person name="Turnbaugh P.J."/>
            <person name="Mahowald M."/>
            <person name="Liep D."/>
            <person name="Gordon J."/>
        </authorList>
    </citation>
    <scope>NUCLEOTIDE SEQUENCE [LARGE SCALE GENOMIC DNA]</scope>
    <source>
        <strain evidence="4 6">DSM 753</strain>
    </source>
</reference>
<keyword evidence="7" id="KW-1185">Reference proteome</keyword>
<dbReference type="EMBL" id="NOXF01000008">
    <property type="protein sequence ID" value="PEQ24097.1"/>
    <property type="molecule type" value="Genomic_DNA"/>
</dbReference>
<proteinExistence type="predicted"/>
<keyword evidence="1 3" id="KW-0732">Signal</keyword>
<dbReference type="AlphaFoldDB" id="A7VXP0"/>
<feature type="chain" id="PRO_5041856783" evidence="3">
    <location>
        <begin position="24"/>
        <end position="554"/>
    </location>
</feature>